<dbReference type="RefSeq" id="XP_026680521.1">
    <property type="nucleotide sequence ID" value="XM_026824720.1"/>
</dbReference>
<feature type="region of interest" description="Disordered" evidence="1">
    <location>
        <begin position="715"/>
        <end position="850"/>
    </location>
</feature>
<feature type="compositionally biased region" description="Polar residues" evidence="1">
    <location>
        <begin position="440"/>
        <end position="457"/>
    </location>
</feature>
<feature type="region of interest" description="Disordered" evidence="1">
    <location>
        <begin position="410"/>
        <end position="532"/>
    </location>
</feature>
<feature type="compositionally biased region" description="Polar residues" evidence="1">
    <location>
        <begin position="742"/>
        <end position="766"/>
    </location>
</feature>
<dbReference type="Proteomes" id="UP000079169">
    <property type="component" value="Unplaced"/>
</dbReference>
<organism evidence="2 3">
    <name type="scientific">Diaphorina citri</name>
    <name type="common">Asian citrus psyllid</name>
    <dbReference type="NCBI Taxonomy" id="121845"/>
    <lineage>
        <taxon>Eukaryota</taxon>
        <taxon>Metazoa</taxon>
        <taxon>Ecdysozoa</taxon>
        <taxon>Arthropoda</taxon>
        <taxon>Hexapoda</taxon>
        <taxon>Insecta</taxon>
        <taxon>Pterygota</taxon>
        <taxon>Neoptera</taxon>
        <taxon>Paraneoptera</taxon>
        <taxon>Hemiptera</taxon>
        <taxon>Sternorrhyncha</taxon>
        <taxon>Psylloidea</taxon>
        <taxon>Psyllidae</taxon>
        <taxon>Diaphorininae</taxon>
        <taxon>Diaphorina</taxon>
    </lineage>
</organism>
<feature type="compositionally biased region" description="Polar residues" evidence="1">
    <location>
        <begin position="774"/>
        <end position="790"/>
    </location>
</feature>
<dbReference type="AlphaFoldDB" id="A0A3Q0IW68"/>
<gene>
    <name evidence="3" type="primary">LOC103510749</name>
</gene>
<feature type="compositionally biased region" description="Low complexity" evidence="1">
    <location>
        <begin position="127"/>
        <end position="161"/>
    </location>
</feature>
<feature type="region of interest" description="Disordered" evidence="1">
    <location>
        <begin position="260"/>
        <end position="335"/>
    </location>
</feature>
<sequence>MIPNNQRKEKVKWHHEDDSNSISADEALGRKRMKDVRVRDRDKDRERERKTDDETEFRLVQTKKHRRRKRRSSHNEQISQADVFRTARSSPDRNHHHHHSHHRTSSMPPSDRSDCSDLDSVHSLPVTTSRRGTTPSSGQEANSPSGHSRSSSGSYAEASAGFTPSGGEMNNNSVGKGKHVEASAGLTPSGAEMNNNSVGNNSVGKGKHPAGPKQKSASCHSSSISVHEPGLGPTPLTQSTPNSTINLAANNINLAANAANVSGRRHTATRSCSPETKPNGPTPRDAQTKDWHKSGPRRASITNVNSNSTSEPPLGSLAPLVNGSLEPPGHRQPLCNGEPYESVTLCLNNNNKHRAPSPPPNCDVFVEFNLPPPPCPSAPQVNPVDVTVEKTVIIRSQHCVSESVSLVIPPPSSSLTNPTPNHAHPPTNPTPVNHWTVTNSTPSHASHGTVANTTVNHAQHPVPTNPTAVNHASQASLTDPTRVSHAHHPAPANPTPVSQAHHPANPTSHAPTNPTKRSTRSGNTATNISHPMPPVVLLDRKARAAQPCDLTFGFEINKQLLNRGGDLAAKEAVRLGSAVFLRSTRSGNTATNISHPMPPVVLLDRKARAAQPCDLTFGFEINKQLLNRGGDLAAKEAVRLGSAAADCRTDCFNYTDIVNFIGNDKDRERERKTDDETEFRLVQTKKHRRRKRRSSHNEQTVIIRSQHCVSESVSLVIPPPSSSLTNPTPNHAHPPANPTPVNHWTVTNSTPSHASHGTVANTTVNHAQHPVPTNPTAVNHASQASLTDPTRVSHAHHPAPANPTPVSQAHHPANPTSHAPTNPTKRWHHEDDSNSISADEALGPASEILG</sequence>
<feature type="compositionally biased region" description="Basic and acidic residues" evidence="1">
    <location>
        <begin position="35"/>
        <end position="52"/>
    </location>
</feature>
<feature type="compositionally biased region" description="Low complexity" evidence="1">
    <location>
        <begin position="216"/>
        <end position="225"/>
    </location>
</feature>
<keyword evidence="2" id="KW-1185">Reference proteome</keyword>
<accession>A0A3Q0IW68</accession>
<feature type="compositionally biased region" description="Basic residues" evidence="1">
    <location>
        <begin position="683"/>
        <end position="694"/>
    </location>
</feature>
<feature type="compositionally biased region" description="Polar residues" evidence="1">
    <location>
        <begin position="814"/>
        <end position="824"/>
    </location>
</feature>
<feature type="compositionally biased region" description="Basic residues" evidence="1">
    <location>
        <begin position="94"/>
        <end position="104"/>
    </location>
</feature>
<feature type="compositionally biased region" description="Low complexity" evidence="1">
    <location>
        <begin position="410"/>
        <end position="439"/>
    </location>
</feature>
<feature type="region of interest" description="Disordered" evidence="1">
    <location>
        <begin position="1"/>
        <end position="243"/>
    </location>
</feature>
<dbReference type="PaxDb" id="121845-A0A3Q0IW68"/>
<evidence type="ECO:0000313" key="2">
    <source>
        <dbReference type="Proteomes" id="UP000079169"/>
    </source>
</evidence>
<proteinExistence type="predicted"/>
<feature type="compositionally biased region" description="Polar residues" evidence="1">
    <location>
        <begin position="505"/>
        <end position="529"/>
    </location>
</feature>
<dbReference type="GeneID" id="103510749"/>
<reference evidence="3" key="1">
    <citation type="submission" date="2025-08" db="UniProtKB">
        <authorList>
            <consortium name="RefSeq"/>
        </authorList>
    </citation>
    <scope>IDENTIFICATION</scope>
</reference>
<evidence type="ECO:0000313" key="3">
    <source>
        <dbReference type="RefSeq" id="XP_026680521.1"/>
    </source>
</evidence>
<feature type="region of interest" description="Disordered" evidence="1">
    <location>
        <begin position="682"/>
        <end position="703"/>
    </location>
</feature>
<feature type="compositionally biased region" description="Polar residues" evidence="1">
    <location>
        <begin position="300"/>
        <end position="311"/>
    </location>
</feature>
<feature type="compositionally biased region" description="Low complexity" evidence="1">
    <location>
        <begin position="194"/>
        <end position="204"/>
    </location>
</feature>
<protein>
    <submittedName>
        <fullName evidence="3">Rho GTPase-activating protein gacF</fullName>
    </submittedName>
</protein>
<evidence type="ECO:0000256" key="1">
    <source>
        <dbReference type="SAM" id="MobiDB-lite"/>
    </source>
</evidence>
<feature type="compositionally biased region" description="Basic residues" evidence="1">
    <location>
        <begin position="61"/>
        <end position="72"/>
    </location>
</feature>
<dbReference type="KEGG" id="dci:103510749"/>
<feature type="compositionally biased region" description="Polar residues" evidence="1">
    <location>
        <begin position="465"/>
        <end position="481"/>
    </location>
</feature>
<name>A0A3Q0IW68_DIACI</name>
<feature type="compositionally biased region" description="Low complexity" evidence="1">
    <location>
        <begin position="715"/>
        <end position="734"/>
    </location>
</feature>